<organism evidence="2 3">
    <name type="scientific">Goodea atripinnis</name>
    <dbReference type="NCBI Taxonomy" id="208336"/>
    <lineage>
        <taxon>Eukaryota</taxon>
        <taxon>Metazoa</taxon>
        <taxon>Chordata</taxon>
        <taxon>Craniata</taxon>
        <taxon>Vertebrata</taxon>
        <taxon>Euteleostomi</taxon>
        <taxon>Actinopterygii</taxon>
        <taxon>Neopterygii</taxon>
        <taxon>Teleostei</taxon>
        <taxon>Neoteleostei</taxon>
        <taxon>Acanthomorphata</taxon>
        <taxon>Ovalentaria</taxon>
        <taxon>Atherinomorphae</taxon>
        <taxon>Cyprinodontiformes</taxon>
        <taxon>Goodeidae</taxon>
        <taxon>Goodea</taxon>
    </lineage>
</organism>
<evidence type="ECO:0000313" key="3">
    <source>
        <dbReference type="Proteomes" id="UP001476798"/>
    </source>
</evidence>
<sequence>DDGFIVFTLGSMVSDMPETKAKQFFDAFRQIPQRVIIHGSYHFTSVQSMYTLKFNPNQ</sequence>
<proteinExistence type="predicted"/>
<dbReference type="Pfam" id="PF00201">
    <property type="entry name" value="UDPGT"/>
    <property type="match status" value="1"/>
</dbReference>
<keyword evidence="1" id="KW-0808">Transferase</keyword>
<keyword evidence="3" id="KW-1185">Reference proteome</keyword>
<name>A0ABV0N324_9TELE</name>
<protein>
    <submittedName>
        <fullName evidence="2">UDP-glucuronosyltransferase</fullName>
    </submittedName>
</protein>
<dbReference type="EMBL" id="JAHRIO010021925">
    <property type="protein sequence ID" value="MEQ2165768.1"/>
    <property type="molecule type" value="Genomic_DNA"/>
</dbReference>
<comment type="caution">
    <text evidence="2">The sequence shown here is derived from an EMBL/GenBank/DDBJ whole genome shotgun (WGS) entry which is preliminary data.</text>
</comment>
<dbReference type="SUPFAM" id="SSF53756">
    <property type="entry name" value="UDP-Glycosyltransferase/glycogen phosphorylase"/>
    <property type="match status" value="1"/>
</dbReference>
<feature type="non-terminal residue" evidence="2">
    <location>
        <position position="1"/>
    </location>
</feature>
<evidence type="ECO:0000256" key="1">
    <source>
        <dbReference type="ARBA" id="ARBA00022679"/>
    </source>
</evidence>
<reference evidence="2 3" key="1">
    <citation type="submission" date="2021-06" db="EMBL/GenBank/DDBJ databases">
        <authorList>
            <person name="Palmer J.M."/>
        </authorList>
    </citation>
    <scope>NUCLEOTIDE SEQUENCE [LARGE SCALE GENOMIC DNA]</scope>
    <source>
        <strain evidence="2 3">GA_2019</strain>
        <tissue evidence="2">Muscle</tissue>
    </source>
</reference>
<evidence type="ECO:0000313" key="2">
    <source>
        <dbReference type="EMBL" id="MEQ2165768.1"/>
    </source>
</evidence>
<dbReference type="InterPro" id="IPR002213">
    <property type="entry name" value="UDP_glucos_trans"/>
</dbReference>
<gene>
    <name evidence="2" type="primary">UGT3</name>
    <name evidence="2" type="ORF">GOODEAATRI_020603</name>
</gene>
<accession>A0ABV0N324</accession>
<dbReference type="Proteomes" id="UP001476798">
    <property type="component" value="Unassembled WGS sequence"/>
</dbReference>